<gene>
    <name evidence="3" type="primary">SSP120</name>
    <name evidence="3" type="ORF">I7I51_08015</name>
</gene>
<dbReference type="InterPro" id="IPR011992">
    <property type="entry name" value="EF-hand-dom_pair"/>
</dbReference>
<protein>
    <submittedName>
        <fullName evidence="3">Secretory pathway protein Ssp120</fullName>
    </submittedName>
</protein>
<dbReference type="GO" id="GO:0005509">
    <property type="term" value="F:calcium ion binding"/>
    <property type="evidence" value="ECO:0007669"/>
    <property type="project" value="InterPro"/>
</dbReference>
<accession>A0A8A1LWP1</accession>
<dbReference type="InterPro" id="IPR002048">
    <property type="entry name" value="EF_hand_dom"/>
</dbReference>
<dbReference type="EMBL" id="CP069109">
    <property type="protein sequence ID" value="QSS58588.1"/>
    <property type="molecule type" value="Genomic_DNA"/>
</dbReference>
<dbReference type="AlphaFoldDB" id="A0A8A1LWP1"/>
<evidence type="ECO:0000256" key="1">
    <source>
        <dbReference type="ARBA" id="ARBA00022729"/>
    </source>
</evidence>
<proteinExistence type="predicted"/>
<dbReference type="Proteomes" id="UP000663671">
    <property type="component" value="Chromosome 2"/>
</dbReference>
<keyword evidence="1" id="KW-0732">Signal</keyword>
<evidence type="ECO:0000313" key="4">
    <source>
        <dbReference type="Proteomes" id="UP000663671"/>
    </source>
</evidence>
<dbReference type="GO" id="GO:0005793">
    <property type="term" value="C:endoplasmic reticulum-Golgi intermediate compartment"/>
    <property type="evidence" value="ECO:0007669"/>
    <property type="project" value="TreeGrafter"/>
</dbReference>
<dbReference type="PANTHER" id="PTHR19237">
    <property type="entry name" value="NUCLEOBINDIN"/>
    <property type="match status" value="1"/>
</dbReference>
<organism evidence="3 4">
    <name type="scientific">Ajellomyces capsulatus</name>
    <name type="common">Darling's disease fungus</name>
    <name type="synonym">Histoplasma capsulatum</name>
    <dbReference type="NCBI Taxonomy" id="5037"/>
    <lineage>
        <taxon>Eukaryota</taxon>
        <taxon>Fungi</taxon>
        <taxon>Dikarya</taxon>
        <taxon>Ascomycota</taxon>
        <taxon>Pezizomycotina</taxon>
        <taxon>Eurotiomycetes</taxon>
        <taxon>Eurotiomycetidae</taxon>
        <taxon>Onygenales</taxon>
        <taxon>Ajellomycetaceae</taxon>
        <taxon>Histoplasma</taxon>
    </lineage>
</organism>
<evidence type="ECO:0000313" key="3">
    <source>
        <dbReference type="EMBL" id="QSS58588.1"/>
    </source>
</evidence>
<reference evidence="3" key="1">
    <citation type="submission" date="2021-01" db="EMBL/GenBank/DDBJ databases">
        <title>Chromosome-level genome assembly of a human fungal pathogen reveals clustering of transcriptionally co-regulated genes.</title>
        <authorList>
            <person name="Voorhies M."/>
            <person name="Cohen S."/>
            <person name="Shea T.P."/>
            <person name="Petrus S."/>
            <person name="Munoz J.F."/>
            <person name="Poplawski S."/>
            <person name="Goldman W.E."/>
            <person name="Michael T."/>
            <person name="Cuomo C.A."/>
            <person name="Sil A."/>
            <person name="Beyhan S."/>
        </authorList>
    </citation>
    <scope>NUCLEOTIDE SEQUENCE</scope>
    <source>
        <strain evidence="3">WU24</strain>
    </source>
</reference>
<dbReference type="InterPro" id="IPR040250">
    <property type="entry name" value="Nucleobindin"/>
</dbReference>
<dbReference type="OrthoDB" id="289247at2759"/>
<name>A0A8A1LWP1_AJECA</name>
<dbReference type="PANTHER" id="PTHR19237:SF20">
    <property type="entry name" value="NUCLEOBINDIN 1"/>
    <property type="match status" value="1"/>
</dbReference>
<evidence type="ECO:0000259" key="2">
    <source>
        <dbReference type="PROSITE" id="PS50222"/>
    </source>
</evidence>
<dbReference type="PROSITE" id="PS50222">
    <property type="entry name" value="EF_HAND_2"/>
    <property type="match status" value="1"/>
</dbReference>
<dbReference type="Gene3D" id="1.10.238.10">
    <property type="entry name" value="EF-hand"/>
    <property type="match status" value="1"/>
</dbReference>
<sequence length="316" mass="36054">MSLVHPFNVDGAIASEKMERMNYKDGDGEPLISCSQHFSDPEIAHMIRHTFMSAKTAASSEVLCALVCIIHWSVLSPKHKARSRQQTLPPHNSFNCRASLRDSCDSNMIALLVAFLAVTRLCLAHGSHENIGDVEDWATRHMLESLLTVRDLEEHHISNFDPGSFFLLHDYDNSGVWTVEEVRRTYGLDDNSNTNLTEERKQQILKEIFSIFDPQKTGVISQHEWMRLSREGKKLPDFGTGPGHHGDLEYEYEIHHFEKYHGDGATEEDLTHPEDIEHFRQHDHAEDAQIRLANLQKMPIVEANIPVKFLKSPSAR</sequence>
<dbReference type="SUPFAM" id="SSF47473">
    <property type="entry name" value="EF-hand"/>
    <property type="match status" value="1"/>
</dbReference>
<dbReference type="VEuPathDB" id="FungiDB:I7I51_08015"/>
<feature type="domain" description="EF-hand" evidence="2">
    <location>
        <begin position="200"/>
        <end position="235"/>
    </location>
</feature>